<name>A0A1B2HCV6_9PSEU</name>
<feature type="compositionally biased region" description="Basic residues" evidence="1">
    <location>
        <begin position="161"/>
        <end position="170"/>
    </location>
</feature>
<proteinExistence type="predicted"/>
<feature type="region of interest" description="Disordered" evidence="1">
    <location>
        <begin position="134"/>
        <end position="170"/>
    </location>
</feature>
<dbReference type="Proteomes" id="UP000093053">
    <property type="component" value="Chromosome"/>
</dbReference>
<organism evidence="2 3">
    <name type="scientific">Lentzea guizhouensis</name>
    <dbReference type="NCBI Taxonomy" id="1586287"/>
    <lineage>
        <taxon>Bacteria</taxon>
        <taxon>Bacillati</taxon>
        <taxon>Actinomycetota</taxon>
        <taxon>Actinomycetes</taxon>
        <taxon>Pseudonocardiales</taxon>
        <taxon>Pseudonocardiaceae</taxon>
        <taxon>Lentzea</taxon>
    </lineage>
</organism>
<evidence type="ECO:0000313" key="3">
    <source>
        <dbReference type="Proteomes" id="UP000093053"/>
    </source>
</evidence>
<dbReference type="RefSeq" id="WP_065913961.1">
    <property type="nucleotide sequence ID" value="NZ_CP016793.1"/>
</dbReference>
<gene>
    <name evidence="2" type="ORF">BBK82_05105</name>
</gene>
<dbReference type="KEGG" id="led:BBK82_05105"/>
<evidence type="ECO:0000256" key="1">
    <source>
        <dbReference type="SAM" id="MobiDB-lite"/>
    </source>
</evidence>
<keyword evidence="3" id="KW-1185">Reference proteome</keyword>
<dbReference type="OrthoDB" id="3693113at2"/>
<dbReference type="EMBL" id="CP016793">
    <property type="protein sequence ID" value="ANZ35551.1"/>
    <property type="molecule type" value="Genomic_DNA"/>
</dbReference>
<reference evidence="2 3" key="1">
    <citation type="submission" date="2016-07" db="EMBL/GenBank/DDBJ databases">
        <title>Complete genome sequence of the Lentzea guizhouensis DHS C013.</title>
        <authorList>
            <person name="Cao C."/>
        </authorList>
    </citation>
    <scope>NUCLEOTIDE SEQUENCE [LARGE SCALE GENOMIC DNA]</scope>
    <source>
        <strain evidence="2 3">DHS C013</strain>
    </source>
</reference>
<feature type="compositionally biased region" description="Basic and acidic residues" evidence="1">
    <location>
        <begin position="143"/>
        <end position="160"/>
    </location>
</feature>
<dbReference type="AlphaFoldDB" id="A0A1B2HCV6"/>
<evidence type="ECO:0000313" key="2">
    <source>
        <dbReference type="EMBL" id="ANZ35551.1"/>
    </source>
</evidence>
<sequence length="170" mass="18087">MGLADPLPSAAAFTEGGPAMSVQVRTKDLIGLLQALVHTAASDADQGSIHGVLLHTARGYAGDEPGKSGLLVGTSTDATVVGHSWVLASGEVKPTLWPLGEVRALIGVLRQMSRNDKEHAVDIIASGDQVTVEESENLLGAAGHRDRPELPRRPDADQAARRRRRRRPLR</sequence>
<dbReference type="STRING" id="1586287.BBK82_05105"/>
<accession>A0A1B2HCV6</accession>
<protein>
    <submittedName>
        <fullName evidence="2">Uncharacterized protein</fullName>
    </submittedName>
</protein>